<keyword evidence="5" id="KW-1185">Reference proteome</keyword>
<evidence type="ECO:0000256" key="3">
    <source>
        <dbReference type="SAM" id="Phobius"/>
    </source>
</evidence>
<dbReference type="GO" id="GO:0005783">
    <property type="term" value="C:endoplasmic reticulum"/>
    <property type="evidence" value="ECO:0007669"/>
    <property type="project" value="TreeGrafter"/>
</dbReference>
<dbReference type="RefSeq" id="XP_018029180.1">
    <property type="nucleotide sequence ID" value="XM_018179798.1"/>
</dbReference>
<proteinExistence type="predicted"/>
<feature type="region of interest" description="Disordered" evidence="2">
    <location>
        <begin position="458"/>
        <end position="487"/>
    </location>
</feature>
<dbReference type="OrthoDB" id="9984693at2759"/>
<feature type="region of interest" description="Disordered" evidence="2">
    <location>
        <begin position="190"/>
        <end position="213"/>
    </location>
</feature>
<evidence type="ECO:0008006" key="6">
    <source>
        <dbReference type="Google" id="ProtNLM"/>
    </source>
</evidence>
<feature type="compositionally biased region" description="Basic and acidic residues" evidence="2">
    <location>
        <begin position="458"/>
        <end position="472"/>
    </location>
</feature>
<dbReference type="SUPFAM" id="SSF56300">
    <property type="entry name" value="Metallo-dependent phosphatases"/>
    <property type="match status" value="1"/>
</dbReference>
<dbReference type="EMBL" id="KV441564">
    <property type="protein sequence ID" value="OAF98814.1"/>
    <property type="molecule type" value="Genomic_DNA"/>
</dbReference>
<dbReference type="GO" id="GO:0006506">
    <property type="term" value="P:GPI anchor biosynthetic process"/>
    <property type="evidence" value="ECO:0007669"/>
    <property type="project" value="InterPro"/>
</dbReference>
<dbReference type="FunCoup" id="A0A177BU83">
    <property type="interactions" value="70"/>
</dbReference>
<feature type="compositionally biased region" description="Acidic residues" evidence="2">
    <location>
        <begin position="473"/>
        <end position="485"/>
    </location>
</feature>
<keyword evidence="3" id="KW-0812">Transmembrane</keyword>
<dbReference type="Proteomes" id="UP000077069">
    <property type="component" value="Unassembled WGS sequence"/>
</dbReference>
<dbReference type="InParanoid" id="A0A177BU83"/>
<evidence type="ECO:0000313" key="5">
    <source>
        <dbReference type="Proteomes" id="UP000077069"/>
    </source>
</evidence>
<protein>
    <recommendedName>
        <fullName evidence="6">Calcineurin-like phosphoesterase domain-containing protein</fullName>
    </recommendedName>
</protein>
<feature type="region of interest" description="Disordered" evidence="2">
    <location>
        <begin position="598"/>
        <end position="638"/>
    </location>
</feature>
<gene>
    <name evidence="4" type="ORF">CC84DRAFT_1169944</name>
</gene>
<evidence type="ECO:0000256" key="2">
    <source>
        <dbReference type="SAM" id="MobiDB-lite"/>
    </source>
</evidence>
<evidence type="ECO:0000313" key="4">
    <source>
        <dbReference type="EMBL" id="OAF98814.1"/>
    </source>
</evidence>
<keyword evidence="1 3" id="KW-0472">Membrane</keyword>
<dbReference type="GO" id="GO:0016020">
    <property type="term" value="C:membrane"/>
    <property type="evidence" value="ECO:0007669"/>
    <property type="project" value="GOC"/>
</dbReference>
<keyword evidence="3" id="KW-1133">Transmembrane helix</keyword>
<dbReference type="PANTHER" id="PTHR13315:SF1">
    <property type="entry name" value="PROTEIN TED1"/>
    <property type="match status" value="1"/>
</dbReference>
<dbReference type="PANTHER" id="PTHR13315">
    <property type="entry name" value="METALLO PHOSPHOESTERASE RELATED"/>
    <property type="match status" value="1"/>
</dbReference>
<evidence type="ECO:0000256" key="1">
    <source>
        <dbReference type="ARBA" id="ARBA00023136"/>
    </source>
</evidence>
<feature type="compositionally biased region" description="Acidic residues" evidence="2">
    <location>
        <begin position="190"/>
        <end position="204"/>
    </location>
</feature>
<accession>A0A177BU83</accession>
<dbReference type="InterPro" id="IPR033308">
    <property type="entry name" value="PGAP5/Cdc1/Ted1"/>
</dbReference>
<dbReference type="GeneID" id="28763284"/>
<feature type="transmembrane region" description="Helical" evidence="3">
    <location>
        <begin position="565"/>
        <end position="589"/>
    </location>
</feature>
<dbReference type="AlphaFoldDB" id="A0A177BU83"/>
<reference evidence="4 5" key="1">
    <citation type="submission" date="2016-05" db="EMBL/GenBank/DDBJ databases">
        <title>Comparative analysis of secretome profiles of manganese(II)-oxidizing ascomycete fungi.</title>
        <authorList>
            <consortium name="DOE Joint Genome Institute"/>
            <person name="Zeiner C.A."/>
            <person name="Purvine S.O."/>
            <person name="Zink E.M."/>
            <person name="Wu S."/>
            <person name="Pasa-Tolic L."/>
            <person name="Chaput D.L."/>
            <person name="Haridas S."/>
            <person name="Grigoriev I.V."/>
            <person name="Santelli C.M."/>
            <person name="Hansel C.M."/>
        </authorList>
    </citation>
    <scope>NUCLEOTIDE SEQUENCE [LARGE SCALE GENOMIC DNA]</scope>
    <source>
        <strain evidence="4 5">AP3s5-JAC2a</strain>
    </source>
</reference>
<feature type="compositionally biased region" description="Basic and acidic residues" evidence="2">
    <location>
        <begin position="609"/>
        <end position="619"/>
    </location>
</feature>
<dbReference type="InterPro" id="IPR029052">
    <property type="entry name" value="Metallo-depent_PP-like"/>
</dbReference>
<sequence>MQLSRLFFLLALVLAPIALLGTTWLYLYPLFDAGCAFPSPPGSTVPAPFRLLALGDPQLEGNTALRKARAKVFRSFDNIVDHVRDAETILEKWELVRDAVKDIPKDILRALEGYVRKPIDIWGNDRYLAHIVRTLRRWTAPSHVAVLGDLLGSQWINDEEFARRSRRYWDVVFSGLERVPERIMTGYEEEELDEKEVVGEEQEGEERQEREKRWGGTVEVLGQDASWANRAINIAGNHDIGYAGDIDINRIERFERTYGKVNWDIVFTLPNTTLPDADAPALRLVILNTMNLDTPAFDTDLQRETYDFINHVVTTARSVNDKTHATVLLTHIPLHKEPGICVDSPFFDFFDGGSGVKEQNMLSEHASKIILESTFGLSSNQYADGQGFGRRGIIVNGHDHAGCDVLHYTTQPGVDSGCPEDVKERGEHLTSAISNTSTLQSPEEAVLEDSITFNDTLAHDNVDLPPQDHDSPSDSEPEPDATLPEDEQRTWHAQRFPTPRHVHHQDGTCTSLTAVPSLREVTLRSMMGEFSGYAGFLSAWFDTSAGEKGEWIIEVNTCGVGVQHWWWAVHIVDVILVVAVVLGCVLAVGQKKMGGEKVKTGGVGAGEVRGSKKSDEKVGRGISGTAVGHGKGEDGKIP</sequence>
<dbReference type="STRING" id="1460663.A0A177BU83"/>
<organism evidence="4 5">
    <name type="scientific">Paraphaeosphaeria sporulosa</name>
    <dbReference type="NCBI Taxonomy" id="1460663"/>
    <lineage>
        <taxon>Eukaryota</taxon>
        <taxon>Fungi</taxon>
        <taxon>Dikarya</taxon>
        <taxon>Ascomycota</taxon>
        <taxon>Pezizomycotina</taxon>
        <taxon>Dothideomycetes</taxon>
        <taxon>Pleosporomycetidae</taxon>
        <taxon>Pleosporales</taxon>
        <taxon>Massarineae</taxon>
        <taxon>Didymosphaeriaceae</taxon>
        <taxon>Paraphaeosphaeria</taxon>
    </lineage>
</organism>
<name>A0A177BU83_9PLEO</name>